<evidence type="ECO:0008006" key="4">
    <source>
        <dbReference type="Google" id="ProtNLM"/>
    </source>
</evidence>
<proteinExistence type="predicted"/>
<organism evidence="2 3">
    <name type="scientific">Nocardioides donggukensis</name>
    <dbReference type="NCBI Taxonomy" id="2774019"/>
    <lineage>
        <taxon>Bacteria</taxon>
        <taxon>Bacillati</taxon>
        <taxon>Actinomycetota</taxon>
        <taxon>Actinomycetes</taxon>
        <taxon>Propionibacteriales</taxon>
        <taxon>Nocardioidaceae</taxon>
        <taxon>Nocardioides</taxon>
    </lineage>
</organism>
<dbReference type="Proteomes" id="UP000616839">
    <property type="component" value="Unassembled WGS sequence"/>
</dbReference>
<keyword evidence="3" id="KW-1185">Reference proteome</keyword>
<reference evidence="2" key="1">
    <citation type="submission" date="2020-09" db="EMBL/GenBank/DDBJ databases">
        <title>Nocardioides sp. strain MJB4 16S ribosomal RNA gene Genome sequencing and assembly.</title>
        <authorList>
            <person name="Kim I."/>
        </authorList>
    </citation>
    <scope>NUCLEOTIDE SEQUENCE</scope>
    <source>
        <strain evidence="2">MJB4</strain>
    </source>
</reference>
<feature type="transmembrane region" description="Helical" evidence="1">
    <location>
        <begin position="255"/>
        <end position="279"/>
    </location>
</feature>
<keyword evidence="1" id="KW-0472">Membrane</keyword>
<accession>A0A927Q219</accession>
<feature type="transmembrane region" description="Helical" evidence="1">
    <location>
        <begin position="177"/>
        <end position="196"/>
    </location>
</feature>
<evidence type="ECO:0000313" key="3">
    <source>
        <dbReference type="Proteomes" id="UP000616839"/>
    </source>
</evidence>
<feature type="transmembrane region" description="Helical" evidence="1">
    <location>
        <begin position="203"/>
        <end position="224"/>
    </location>
</feature>
<dbReference type="EMBL" id="JACYXZ010000004">
    <property type="protein sequence ID" value="MBD8870767.1"/>
    <property type="molecule type" value="Genomic_DNA"/>
</dbReference>
<keyword evidence="1" id="KW-1133">Transmembrane helix</keyword>
<sequence length="286" mass="30123">MRPLRSLLWPPLALLTCLLLPMTLLGTWTAEIADDPDAYVEAVGPLADDPVVQDAVADRLVALVAEQAPVLPEPTVRRTVLAVLDGPEFDRVWERANLATHERVVAILRDEGAEGQGVRDGRVGIEVGDLLTIVVEVLGVGDLVDPGDLPAAQVRLRLVDAEELERARTGYRILDAAGSWLPVAWLTGLALTLLLARRRTRALLWLGVGSALACGALVAGVGVARGGLVARTGARDAELVGAVYDVVVAGLRQDLWLATWVSLAVAAVGLVAGLVTGLVPARRAAP</sequence>
<keyword evidence="1" id="KW-0812">Transmembrane</keyword>
<comment type="caution">
    <text evidence="2">The sequence shown here is derived from an EMBL/GenBank/DDBJ whole genome shotgun (WGS) entry which is preliminary data.</text>
</comment>
<evidence type="ECO:0000256" key="1">
    <source>
        <dbReference type="SAM" id="Phobius"/>
    </source>
</evidence>
<dbReference type="RefSeq" id="WP_192144113.1">
    <property type="nucleotide sequence ID" value="NZ_JACYXZ010000004.1"/>
</dbReference>
<evidence type="ECO:0000313" key="2">
    <source>
        <dbReference type="EMBL" id="MBD8870767.1"/>
    </source>
</evidence>
<protein>
    <recommendedName>
        <fullName evidence="4">Integral membrane protein</fullName>
    </recommendedName>
</protein>
<dbReference type="AlphaFoldDB" id="A0A927Q219"/>
<name>A0A927Q219_9ACTN</name>
<gene>
    <name evidence="2" type="ORF">IE331_14145</name>
</gene>